<name>A0A7E6EZZ9_9MOLL</name>
<proteinExistence type="predicted"/>
<evidence type="ECO:0000313" key="2">
    <source>
        <dbReference type="RefSeq" id="XP_036360984.1"/>
    </source>
</evidence>
<accession>A0A7E6EZZ9</accession>
<dbReference type="RefSeq" id="XP_036360984.1">
    <property type="nucleotide sequence ID" value="XM_036505091.1"/>
</dbReference>
<dbReference type="Proteomes" id="UP000515154">
    <property type="component" value="Linkage group LG7"/>
</dbReference>
<keyword evidence="1" id="KW-1185">Reference proteome</keyword>
<protein>
    <submittedName>
        <fullName evidence="2">Uncharacterized protein LOC115214146</fullName>
    </submittedName>
</protein>
<dbReference type="AlphaFoldDB" id="A0A7E6EZZ9"/>
<gene>
    <name evidence="2" type="primary">LOC115214146</name>
</gene>
<sequence>MLMTSPVSAIVIMRHLKQLMSVSYGSTSPRLLVKVLVFLSIALLSAANSDDECTKTDSESSCCDISAELRDKWYFSGGNKTNFLRIRQRVMVTYDSANGKVRYKCEEKKNNVFLIRKKVYRPNKDGVLCLGFSYSRNSNNKPENTLVRYNSMRQGFHILSPELIPRDQPVSIDTQCDLLKTGGTKPTAALQRSAPGCRIPTDLRGEWRYTLKIARRLLVDVKYIGLVLLNNTVVRLNCESRDGNMFLFRAKNFDPGRHDALICLKVERLEYDPHYAYKLSRLNSGNVLHNQLRLINVNEPLQLHIHCDWIESPGIAEYLYPL</sequence>
<dbReference type="KEGG" id="osn:115214146"/>
<reference evidence="2" key="1">
    <citation type="submission" date="2025-08" db="UniProtKB">
        <authorList>
            <consortium name="RefSeq"/>
        </authorList>
    </citation>
    <scope>IDENTIFICATION</scope>
</reference>
<organism evidence="1 2">
    <name type="scientific">Octopus sinensis</name>
    <name type="common">East Asian common octopus</name>
    <dbReference type="NCBI Taxonomy" id="2607531"/>
    <lineage>
        <taxon>Eukaryota</taxon>
        <taxon>Metazoa</taxon>
        <taxon>Spiralia</taxon>
        <taxon>Lophotrochozoa</taxon>
        <taxon>Mollusca</taxon>
        <taxon>Cephalopoda</taxon>
        <taxon>Coleoidea</taxon>
        <taxon>Octopodiformes</taxon>
        <taxon>Octopoda</taxon>
        <taxon>Incirrata</taxon>
        <taxon>Octopodidae</taxon>
        <taxon>Octopus</taxon>
    </lineage>
</organism>
<evidence type="ECO:0000313" key="1">
    <source>
        <dbReference type="Proteomes" id="UP000515154"/>
    </source>
</evidence>